<dbReference type="EMBL" id="SPHZ02000007">
    <property type="protein sequence ID" value="KAF0905490.1"/>
    <property type="molecule type" value="Genomic_DNA"/>
</dbReference>
<proteinExistence type="inferred from homology"/>
<dbReference type="AlphaFoldDB" id="A0A6G1CZF8"/>
<dbReference type="PANTHER" id="PTHR35357:SF24">
    <property type="entry name" value="OS04G0587200 PROTEIN"/>
    <property type="match status" value="1"/>
</dbReference>
<dbReference type="SUPFAM" id="SSF101148">
    <property type="entry name" value="Plant invertase/pectin methylesterase inhibitor"/>
    <property type="match status" value="1"/>
</dbReference>
<dbReference type="SMART" id="SM00856">
    <property type="entry name" value="PMEI"/>
    <property type="match status" value="1"/>
</dbReference>
<evidence type="ECO:0000256" key="2">
    <source>
        <dbReference type="ARBA" id="ARBA00023157"/>
    </source>
</evidence>
<dbReference type="Gene3D" id="1.20.140.40">
    <property type="entry name" value="Invertase/pectin methylesterase inhibitor family protein"/>
    <property type="match status" value="1"/>
</dbReference>
<keyword evidence="1 4" id="KW-0732">Signal</keyword>
<comment type="caution">
    <text evidence="6">The sequence shown here is derived from an EMBL/GenBank/DDBJ whole genome shotgun (WGS) entry which is preliminary data.</text>
</comment>
<evidence type="ECO:0000256" key="4">
    <source>
        <dbReference type="SAM" id="SignalP"/>
    </source>
</evidence>
<keyword evidence="7" id="KW-1185">Reference proteome</keyword>
<dbReference type="Pfam" id="PF04043">
    <property type="entry name" value="PMEI"/>
    <property type="match status" value="1"/>
</dbReference>
<evidence type="ECO:0000313" key="7">
    <source>
        <dbReference type="Proteomes" id="UP000479710"/>
    </source>
</evidence>
<evidence type="ECO:0000256" key="1">
    <source>
        <dbReference type="ARBA" id="ARBA00022729"/>
    </source>
</evidence>
<feature type="signal peptide" evidence="4">
    <location>
        <begin position="1"/>
        <end position="22"/>
    </location>
</feature>
<dbReference type="OrthoDB" id="599202at2759"/>
<dbReference type="InterPro" id="IPR035513">
    <property type="entry name" value="Invertase/methylesterase_inhib"/>
</dbReference>
<comment type="similarity">
    <text evidence="3">Belongs to the PMEI family.</text>
</comment>
<organism evidence="6 7">
    <name type="scientific">Oryza meyeriana var. granulata</name>
    <dbReference type="NCBI Taxonomy" id="110450"/>
    <lineage>
        <taxon>Eukaryota</taxon>
        <taxon>Viridiplantae</taxon>
        <taxon>Streptophyta</taxon>
        <taxon>Embryophyta</taxon>
        <taxon>Tracheophyta</taxon>
        <taxon>Spermatophyta</taxon>
        <taxon>Magnoliopsida</taxon>
        <taxon>Liliopsida</taxon>
        <taxon>Poales</taxon>
        <taxon>Poaceae</taxon>
        <taxon>BOP clade</taxon>
        <taxon>Oryzoideae</taxon>
        <taxon>Oryzeae</taxon>
        <taxon>Oryzinae</taxon>
        <taxon>Oryza</taxon>
        <taxon>Oryza meyeriana</taxon>
    </lineage>
</organism>
<reference evidence="6 7" key="1">
    <citation type="submission" date="2019-11" db="EMBL/GenBank/DDBJ databases">
        <title>Whole genome sequence of Oryza granulata.</title>
        <authorList>
            <person name="Li W."/>
        </authorList>
    </citation>
    <scope>NUCLEOTIDE SEQUENCE [LARGE SCALE GENOMIC DNA]</scope>
    <source>
        <strain evidence="7">cv. Menghai</strain>
        <tissue evidence="6">Leaf</tissue>
    </source>
</reference>
<feature type="domain" description="Pectinesterase inhibitor" evidence="5">
    <location>
        <begin position="26"/>
        <end position="179"/>
    </location>
</feature>
<accession>A0A6G1CZF8</accession>
<dbReference type="GO" id="GO:0004857">
    <property type="term" value="F:enzyme inhibitor activity"/>
    <property type="evidence" value="ECO:0007669"/>
    <property type="project" value="InterPro"/>
</dbReference>
<protein>
    <recommendedName>
        <fullName evidence="5">Pectinesterase inhibitor domain-containing protein</fullName>
    </recommendedName>
</protein>
<evidence type="ECO:0000313" key="6">
    <source>
        <dbReference type="EMBL" id="KAF0905490.1"/>
    </source>
</evidence>
<sequence>MANLQALSAAFFVLLVPHACMAMAIHSSTLLQDKCELYGAGDRPSYDYCLRTLRADRASATDDERGLAAIAARIARATAVVTGAKIARLQGGETVPARRDGVAACAAEYAAAVRRLGRAARDPALGGVSEPREAQTLLAEVTGAPERCQVAFEAAGGQGSPLDAADRELDVVVGLASDILPTRPTASTTA</sequence>
<dbReference type="InterPro" id="IPR006501">
    <property type="entry name" value="Pectinesterase_inhib_dom"/>
</dbReference>
<evidence type="ECO:0000259" key="5">
    <source>
        <dbReference type="SMART" id="SM00856"/>
    </source>
</evidence>
<gene>
    <name evidence="6" type="ORF">E2562_004455</name>
</gene>
<name>A0A6G1CZF8_9ORYZ</name>
<dbReference type="Proteomes" id="UP000479710">
    <property type="component" value="Unassembled WGS sequence"/>
</dbReference>
<dbReference type="PANTHER" id="PTHR35357">
    <property type="entry name" value="OS02G0537100 PROTEIN"/>
    <property type="match status" value="1"/>
</dbReference>
<keyword evidence="2" id="KW-1015">Disulfide bond</keyword>
<dbReference type="NCBIfam" id="TIGR01614">
    <property type="entry name" value="PME_inhib"/>
    <property type="match status" value="1"/>
</dbReference>
<evidence type="ECO:0000256" key="3">
    <source>
        <dbReference type="ARBA" id="ARBA00038471"/>
    </source>
</evidence>
<feature type="chain" id="PRO_5026266998" description="Pectinesterase inhibitor domain-containing protein" evidence="4">
    <location>
        <begin position="23"/>
        <end position="190"/>
    </location>
</feature>